<dbReference type="EMBL" id="CABWMH010000034">
    <property type="protein sequence ID" value="VXC39263.1"/>
    <property type="molecule type" value="Genomic_DNA"/>
</dbReference>
<reference evidence="1 2" key="1">
    <citation type="submission" date="2019-10" db="EMBL/GenBank/DDBJ databases">
        <authorList>
            <person name="Karimi E."/>
        </authorList>
    </citation>
    <scope>NUCLEOTIDE SEQUENCE [LARGE SCALE GENOMIC DNA]</scope>
    <source>
        <strain evidence="1">Pantoea sp. 111</strain>
    </source>
</reference>
<protein>
    <submittedName>
        <fullName evidence="1">Uncharacterized protein</fullName>
    </submittedName>
</protein>
<evidence type="ECO:0000313" key="1">
    <source>
        <dbReference type="EMBL" id="VXC39263.1"/>
    </source>
</evidence>
<dbReference type="AlphaFoldDB" id="A0AAX3JAE1"/>
<comment type="caution">
    <text evidence="1">The sequence shown here is derived from an EMBL/GenBank/DDBJ whole genome shotgun (WGS) entry which is preliminary data.</text>
</comment>
<gene>
    <name evidence="1" type="ORF">PANT111_40142</name>
</gene>
<proteinExistence type="predicted"/>
<evidence type="ECO:0000313" key="2">
    <source>
        <dbReference type="Proteomes" id="UP000433737"/>
    </source>
</evidence>
<dbReference type="InterPro" id="IPR011059">
    <property type="entry name" value="Metal-dep_hydrolase_composite"/>
</dbReference>
<dbReference type="Gene3D" id="3.20.20.140">
    <property type="entry name" value="Metal-dependent hydrolases"/>
    <property type="match status" value="1"/>
</dbReference>
<name>A0AAX3JAE1_9GAMM</name>
<dbReference type="Gene3D" id="2.30.40.10">
    <property type="entry name" value="Urease, subunit C, domain 1"/>
    <property type="match status" value="1"/>
</dbReference>
<sequence length="69" mass="7375">MRVVVDGQYISAVGPASFVAIPKDGEVKNYVGKSVLPGLISDHVHLAQYQAATPYPDAYTRETAPDVSN</sequence>
<dbReference type="Proteomes" id="UP000433737">
    <property type="component" value="Unassembled WGS sequence"/>
</dbReference>
<dbReference type="GO" id="GO:0016810">
    <property type="term" value="F:hydrolase activity, acting on carbon-nitrogen (but not peptide) bonds"/>
    <property type="evidence" value="ECO:0007669"/>
    <property type="project" value="InterPro"/>
</dbReference>
<organism evidence="1 2">
    <name type="scientific">Pantoea brenneri</name>
    <dbReference type="NCBI Taxonomy" id="472694"/>
    <lineage>
        <taxon>Bacteria</taxon>
        <taxon>Pseudomonadati</taxon>
        <taxon>Pseudomonadota</taxon>
        <taxon>Gammaproteobacteria</taxon>
        <taxon>Enterobacterales</taxon>
        <taxon>Erwiniaceae</taxon>
        <taxon>Pantoea</taxon>
    </lineage>
</organism>
<dbReference type="SUPFAM" id="SSF51338">
    <property type="entry name" value="Composite domain of metallo-dependent hydrolases"/>
    <property type="match status" value="1"/>
</dbReference>
<accession>A0AAX3JAE1</accession>